<dbReference type="GO" id="GO:0015188">
    <property type="term" value="F:L-isoleucine transmembrane transporter activity"/>
    <property type="evidence" value="ECO:0007669"/>
    <property type="project" value="TreeGrafter"/>
</dbReference>
<evidence type="ECO:0000256" key="8">
    <source>
        <dbReference type="ARBA" id="ARBA00023136"/>
    </source>
</evidence>
<dbReference type="GO" id="GO:0005304">
    <property type="term" value="F:L-valine transmembrane transporter activity"/>
    <property type="evidence" value="ECO:0007669"/>
    <property type="project" value="TreeGrafter"/>
</dbReference>
<organism evidence="10 11">
    <name type="scientific">Streptococcus oralis</name>
    <dbReference type="NCBI Taxonomy" id="1303"/>
    <lineage>
        <taxon>Bacteria</taxon>
        <taxon>Bacillati</taxon>
        <taxon>Bacillota</taxon>
        <taxon>Bacilli</taxon>
        <taxon>Lactobacillales</taxon>
        <taxon>Streptococcaceae</taxon>
        <taxon>Streptococcus</taxon>
    </lineage>
</organism>
<evidence type="ECO:0000256" key="1">
    <source>
        <dbReference type="ARBA" id="ARBA00004651"/>
    </source>
</evidence>
<evidence type="ECO:0000256" key="7">
    <source>
        <dbReference type="ARBA" id="ARBA00022989"/>
    </source>
</evidence>
<keyword evidence="5 9" id="KW-0812">Transmembrane</keyword>
<keyword evidence="8 9" id="KW-0472">Membrane</keyword>
<evidence type="ECO:0000256" key="4">
    <source>
        <dbReference type="ARBA" id="ARBA00022475"/>
    </source>
</evidence>
<keyword evidence="6 9" id="KW-0029">Amino-acid transport</keyword>
<keyword evidence="3 9" id="KW-0813">Transport</keyword>
<evidence type="ECO:0000313" key="10">
    <source>
        <dbReference type="EMBL" id="KXT85827.1"/>
    </source>
</evidence>
<keyword evidence="7 9" id="KW-1133">Transmembrane helix</keyword>
<dbReference type="PANTHER" id="PTHR30588:SF7">
    <property type="entry name" value="BRANCHED-CHAIN AMINO ACID CARRIER PROTEIN SAOUHSC_01411-RELATED"/>
    <property type="match status" value="1"/>
</dbReference>
<comment type="caution">
    <text evidence="9">Lacks conserved residue(s) required for the propagation of feature annotation.</text>
</comment>
<protein>
    <recommendedName>
        <fullName evidence="9">Branched-chain amino acid transport system carrier protein</fullName>
    </recommendedName>
</protein>
<evidence type="ECO:0000313" key="11">
    <source>
        <dbReference type="Proteomes" id="UP000072653"/>
    </source>
</evidence>
<evidence type="ECO:0000256" key="2">
    <source>
        <dbReference type="ARBA" id="ARBA00008540"/>
    </source>
</evidence>
<dbReference type="GO" id="GO:0015818">
    <property type="term" value="P:isoleucine transport"/>
    <property type="evidence" value="ECO:0007669"/>
    <property type="project" value="TreeGrafter"/>
</dbReference>
<proteinExistence type="inferred from homology"/>
<dbReference type="InterPro" id="IPR004685">
    <property type="entry name" value="Brnchd-chn_aa_trnsp_Livcs"/>
</dbReference>
<reference evidence="10 11" key="1">
    <citation type="submission" date="2016-01" db="EMBL/GenBank/DDBJ databases">
        <title>Highly variable Streptococcus oralis are common among viridans streptococci isolated from primates.</title>
        <authorList>
            <person name="Denapaite D."/>
            <person name="Rieger M."/>
            <person name="Koendgen S."/>
            <person name="Brueckner R."/>
            <person name="Ochigava I."/>
            <person name="Kappeler P."/>
            <person name="Maetz-Rensing K."/>
            <person name="Leendertz F."/>
            <person name="Hakenbeck R."/>
        </authorList>
    </citation>
    <scope>NUCLEOTIDE SEQUENCE [LARGE SCALE GENOMIC DNA]</scope>
    <source>
        <strain evidence="10 11">DD16</strain>
    </source>
</reference>
<feature type="transmembrane region" description="Helical" evidence="9">
    <location>
        <begin position="51"/>
        <end position="69"/>
    </location>
</feature>
<dbReference type="PATRIC" id="fig|1303.79.peg.1539"/>
<dbReference type="EMBL" id="LQOB01000256">
    <property type="protein sequence ID" value="KXT85827.1"/>
    <property type="molecule type" value="Genomic_DNA"/>
</dbReference>
<dbReference type="AlphaFoldDB" id="A0A139PC50"/>
<feature type="transmembrane region" description="Helical" evidence="9">
    <location>
        <begin position="17"/>
        <end position="39"/>
    </location>
</feature>
<gene>
    <name evidence="10" type="ORF">SORDD16_01277</name>
</gene>
<evidence type="ECO:0000256" key="3">
    <source>
        <dbReference type="ARBA" id="ARBA00022448"/>
    </source>
</evidence>
<dbReference type="GO" id="GO:0005886">
    <property type="term" value="C:plasma membrane"/>
    <property type="evidence" value="ECO:0007669"/>
    <property type="project" value="UniProtKB-SubCell"/>
</dbReference>
<comment type="caution">
    <text evidence="10">The sequence shown here is derived from an EMBL/GenBank/DDBJ whole genome shotgun (WGS) entry which is preliminary data.</text>
</comment>
<accession>A0A139PC50</accession>
<sequence length="116" mass="12366">MIGFAIANLGLDAIIKYSVPVLVILYPITIAIVMIVIVNKFVALSKPGMQLTIAVVTAIALASVLGSSFKIGFLENLVNDLPFATASLPWLVPAIIGILLSLVLPNKQESDVFEME</sequence>
<dbReference type="Proteomes" id="UP000072653">
    <property type="component" value="Unassembled WGS sequence"/>
</dbReference>
<name>A0A139PC50_STROR</name>
<evidence type="ECO:0000256" key="5">
    <source>
        <dbReference type="ARBA" id="ARBA00022692"/>
    </source>
</evidence>
<dbReference type="GO" id="GO:0015190">
    <property type="term" value="F:L-leucine transmembrane transporter activity"/>
    <property type="evidence" value="ECO:0007669"/>
    <property type="project" value="TreeGrafter"/>
</dbReference>
<evidence type="ECO:0000256" key="6">
    <source>
        <dbReference type="ARBA" id="ARBA00022970"/>
    </source>
</evidence>
<dbReference type="GO" id="GO:0015820">
    <property type="term" value="P:L-leucine transport"/>
    <property type="evidence" value="ECO:0007669"/>
    <property type="project" value="TreeGrafter"/>
</dbReference>
<evidence type="ECO:0000256" key="9">
    <source>
        <dbReference type="RuleBase" id="RU362122"/>
    </source>
</evidence>
<keyword evidence="4" id="KW-1003">Cell membrane</keyword>
<comment type="subcellular location">
    <subcellularLocation>
        <location evidence="1 9">Cell membrane</location>
        <topology evidence="1 9">Multi-pass membrane protein</topology>
    </subcellularLocation>
</comment>
<comment type="function">
    <text evidence="9">Component of the transport system for branched-chain amino acids.</text>
</comment>
<dbReference type="Pfam" id="PF05525">
    <property type="entry name" value="Branch_AA_trans"/>
    <property type="match status" value="1"/>
</dbReference>
<feature type="transmembrane region" description="Helical" evidence="9">
    <location>
        <begin position="81"/>
        <end position="104"/>
    </location>
</feature>
<dbReference type="PANTHER" id="PTHR30588">
    <property type="entry name" value="BRANCHED-CHAIN AMINO ACID TRANSPORT SYSTEM 2 CARRIER PROTEIN"/>
    <property type="match status" value="1"/>
</dbReference>
<comment type="similarity">
    <text evidence="2 9">Belongs to the branched chain amino acid transporter family.</text>
</comment>